<dbReference type="AlphaFoldDB" id="A0AAE0FQZ7"/>
<dbReference type="EMBL" id="LGRX02014751">
    <property type="protein sequence ID" value="KAK3264162.1"/>
    <property type="molecule type" value="Genomic_DNA"/>
</dbReference>
<sequence>MHNGERIWAGVSGAAESPLRQRDAAILSENRSFPHRKMPILKGAPLLYKEKLERMLRNDSEGLAGSPLCKAWETDGVEGFPRVKLVIGLGTGRSGTAALAALLSKQNRINKGVKLISHTETTIGWSRRGGL</sequence>
<reference evidence="1 2" key="1">
    <citation type="journal article" date="2015" name="Genome Biol. Evol.">
        <title>Comparative Genomics of a Bacterivorous Green Alga Reveals Evolutionary Causalities and Consequences of Phago-Mixotrophic Mode of Nutrition.</title>
        <authorList>
            <person name="Burns J.A."/>
            <person name="Paasch A."/>
            <person name="Narechania A."/>
            <person name="Kim E."/>
        </authorList>
    </citation>
    <scope>NUCLEOTIDE SEQUENCE [LARGE SCALE GENOMIC DNA]</scope>
    <source>
        <strain evidence="1 2">PLY_AMNH</strain>
    </source>
</reference>
<protein>
    <submittedName>
        <fullName evidence="1">Uncharacterized protein</fullName>
    </submittedName>
</protein>
<accession>A0AAE0FQZ7</accession>
<name>A0AAE0FQZ7_9CHLO</name>
<evidence type="ECO:0000313" key="1">
    <source>
        <dbReference type="EMBL" id="KAK3264162.1"/>
    </source>
</evidence>
<gene>
    <name evidence="1" type="ORF">CYMTET_27077</name>
</gene>
<keyword evidence="2" id="KW-1185">Reference proteome</keyword>
<comment type="caution">
    <text evidence="1">The sequence shown here is derived from an EMBL/GenBank/DDBJ whole genome shotgun (WGS) entry which is preliminary data.</text>
</comment>
<evidence type="ECO:0000313" key="2">
    <source>
        <dbReference type="Proteomes" id="UP001190700"/>
    </source>
</evidence>
<dbReference type="Proteomes" id="UP001190700">
    <property type="component" value="Unassembled WGS sequence"/>
</dbReference>
<proteinExistence type="predicted"/>
<organism evidence="1 2">
    <name type="scientific">Cymbomonas tetramitiformis</name>
    <dbReference type="NCBI Taxonomy" id="36881"/>
    <lineage>
        <taxon>Eukaryota</taxon>
        <taxon>Viridiplantae</taxon>
        <taxon>Chlorophyta</taxon>
        <taxon>Pyramimonadophyceae</taxon>
        <taxon>Pyramimonadales</taxon>
        <taxon>Pyramimonadaceae</taxon>
        <taxon>Cymbomonas</taxon>
    </lineage>
</organism>